<organism evidence="2 3">
    <name type="scientific">Dolichospermum flos-aquae CCAP 1403/13F</name>
    <dbReference type="NCBI Taxonomy" id="315271"/>
    <lineage>
        <taxon>Bacteria</taxon>
        <taxon>Bacillati</taxon>
        <taxon>Cyanobacteriota</taxon>
        <taxon>Cyanophyceae</taxon>
        <taxon>Nostocales</taxon>
        <taxon>Aphanizomenonaceae</taxon>
        <taxon>Dolichospermum</taxon>
    </lineage>
</organism>
<dbReference type="Pfam" id="PF09509">
    <property type="entry name" value="Hypoth_Ymh"/>
    <property type="match status" value="1"/>
</dbReference>
<gene>
    <name evidence="2" type="ORF">HGD76_12275</name>
</gene>
<reference evidence="2 3" key="1">
    <citation type="submission" date="2020-04" db="EMBL/GenBank/DDBJ databases">
        <title>Genome-Wide Identification of 5-Methylcytosine Sites in Bacterial Genomes By High-Throughput Sequencing of MspJI Restriction Fragments.</title>
        <authorList>
            <person name="Wu V."/>
        </authorList>
    </citation>
    <scope>NUCLEOTIDE SEQUENCE [LARGE SCALE GENOMIC DNA]</scope>
    <source>
        <strain evidence="2 3">CCAP 1403/13f</strain>
    </source>
</reference>
<protein>
    <recommendedName>
        <fullName evidence="1">Conserved hypothetical protein CHP02391 domain-containing protein</fullName>
    </recommendedName>
</protein>
<feature type="domain" description="Conserved hypothetical protein CHP02391" evidence="1">
    <location>
        <begin position="111"/>
        <end position="232"/>
    </location>
</feature>
<dbReference type="EMBL" id="CP051206">
    <property type="protein sequence ID" value="QJB44829.1"/>
    <property type="molecule type" value="Genomic_DNA"/>
</dbReference>
<evidence type="ECO:0000313" key="2">
    <source>
        <dbReference type="EMBL" id="QJB44829.1"/>
    </source>
</evidence>
<dbReference type="RefSeq" id="WP_168695944.1">
    <property type="nucleotide sequence ID" value="NZ_CP051206.1"/>
</dbReference>
<reference evidence="2 3" key="2">
    <citation type="submission" date="2020-04" db="EMBL/GenBank/DDBJ databases">
        <authorList>
            <person name="Fomenkov A."/>
            <person name="Anton B.P."/>
            <person name="Roberts R.J."/>
        </authorList>
    </citation>
    <scope>NUCLEOTIDE SEQUENCE [LARGE SCALE GENOMIC DNA]</scope>
    <source>
        <strain evidence="2 3">CCAP 1403/13f</strain>
    </source>
</reference>
<evidence type="ECO:0000313" key="3">
    <source>
        <dbReference type="Proteomes" id="UP000502433"/>
    </source>
</evidence>
<dbReference type="KEGG" id="dfs:HGD76_12275"/>
<accession>A0A6H2C1K2</accession>
<dbReference type="AlphaFoldDB" id="A0A6H2C1K2"/>
<sequence>MQTYNLTDSQKNILKWIVEQVSAGKLDEEEIWVIWTMQGTSLVGYEDNVPEIKKTTLDALVQNHCLTCSKRSANEYKCCLTSRAYEAVSSNFNVPNLSAVPHLIPLTEVEHLDSELWERCRFSLSTGGTDPKAWDKAVRTATVVLEERLRKLGKTEAINPDATGETIVNFIFSGKHPILSGKLEDKKLKAYRDLYAGMMSVFRNSYAHRIVDPSPEIGGAIIVFIDLLLKMLEDINWDATEDEV</sequence>
<evidence type="ECO:0000259" key="1">
    <source>
        <dbReference type="Pfam" id="PF09509"/>
    </source>
</evidence>
<name>A0A6H2C1K2_DOLFA</name>
<dbReference type="InterPro" id="IPR012654">
    <property type="entry name" value="CHP02391"/>
</dbReference>
<dbReference type="Proteomes" id="UP000502433">
    <property type="component" value="Chromosome"/>
</dbReference>
<proteinExistence type="predicted"/>